<evidence type="ECO:0000256" key="1">
    <source>
        <dbReference type="SAM" id="MobiDB-lite"/>
    </source>
</evidence>
<evidence type="ECO:0000313" key="2">
    <source>
        <dbReference type="EMBL" id="KAF4617988.1"/>
    </source>
</evidence>
<dbReference type="EMBL" id="JAACJL010000021">
    <property type="protein sequence ID" value="KAF4617988.1"/>
    <property type="molecule type" value="Genomic_DNA"/>
</dbReference>
<feature type="compositionally biased region" description="Low complexity" evidence="1">
    <location>
        <begin position="9"/>
        <end position="21"/>
    </location>
</feature>
<protein>
    <submittedName>
        <fullName evidence="2">Uncharacterized protein</fullName>
    </submittedName>
</protein>
<gene>
    <name evidence="2" type="ORF">D9613_012958</name>
</gene>
<dbReference type="AlphaFoldDB" id="A0A8H4QW83"/>
<proteinExistence type="predicted"/>
<accession>A0A8H4QW83</accession>
<feature type="region of interest" description="Disordered" evidence="1">
    <location>
        <begin position="1"/>
        <end position="99"/>
    </location>
</feature>
<name>A0A8H4QW83_9AGAR</name>
<sequence length="352" mass="38444">MHFTDVGFTPPSVSSSTTPLPNGTPVPTTVATLSAAVHGQPQVQGPATTSPSPLVGFENLASASPPICGPGLEYQHHLQHQPHPRERERTVAPQTPPPKRLRHVVEPELQDARSVGLPFTLINDHHYHILDFVSHLPPKPPDTAGGVMVLGTWVRILVRSYSSYPSVLNAVFVHAIDSGLVELPPNPTDTPSSCSTRTEDYNEPSSTLGSRVVGAMDLRQCGSHFGEETQRFLQSFRRWCFSKKWLKITEVAPVLSFLHFLSSLTQVADFVPQQPPKLSDASHGFGGFQGRRKLGSLWGRKYSALLNVSDAVFICSRIGAKFAERPPKPRRTPGGQSTRIGYYIEPAISLGN</sequence>
<feature type="compositionally biased region" description="Polar residues" evidence="1">
    <location>
        <begin position="41"/>
        <end position="52"/>
    </location>
</feature>
<evidence type="ECO:0000313" key="3">
    <source>
        <dbReference type="Proteomes" id="UP000521872"/>
    </source>
</evidence>
<organism evidence="2 3">
    <name type="scientific">Agrocybe pediades</name>
    <dbReference type="NCBI Taxonomy" id="84607"/>
    <lineage>
        <taxon>Eukaryota</taxon>
        <taxon>Fungi</taxon>
        <taxon>Dikarya</taxon>
        <taxon>Basidiomycota</taxon>
        <taxon>Agaricomycotina</taxon>
        <taxon>Agaricomycetes</taxon>
        <taxon>Agaricomycetidae</taxon>
        <taxon>Agaricales</taxon>
        <taxon>Agaricineae</taxon>
        <taxon>Strophariaceae</taxon>
        <taxon>Agrocybe</taxon>
    </lineage>
</organism>
<keyword evidence="3" id="KW-1185">Reference proteome</keyword>
<comment type="caution">
    <text evidence="2">The sequence shown here is derived from an EMBL/GenBank/DDBJ whole genome shotgun (WGS) entry which is preliminary data.</text>
</comment>
<dbReference type="Proteomes" id="UP000521872">
    <property type="component" value="Unassembled WGS sequence"/>
</dbReference>
<feature type="region of interest" description="Disordered" evidence="1">
    <location>
        <begin position="184"/>
        <end position="206"/>
    </location>
</feature>
<reference evidence="2 3" key="1">
    <citation type="submission" date="2019-12" db="EMBL/GenBank/DDBJ databases">
        <authorList>
            <person name="Floudas D."/>
            <person name="Bentzer J."/>
            <person name="Ahren D."/>
            <person name="Johansson T."/>
            <person name="Persson P."/>
            <person name="Tunlid A."/>
        </authorList>
    </citation>
    <scope>NUCLEOTIDE SEQUENCE [LARGE SCALE GENOMIC DNA]</scope>
    <source>
        <strain evidence="2 3">CBS 102.39</strain>
    </source>
</reference>